<proteinExistence type="predicted"/>
<reference evidence="1 2" key="1">
    <citation type="submission" date="2012-08" db="EMBL/GenBank/DDBJ databases">
        <title>Whole genome shotgun sequence of Kineosphaera limosa NBRC 100340.</title>
        <authorList>
            <person name="Yoshida I."/>
            <person name="Isaki S."/>
            <person name="Hosoyama A."/>
            <person name="Tsuchikane K."/>
            <person name="Katsumata H."/>
            <person name="Ando Y."/>
            <person name="Ohji S."/>
            <person name="Hamada M."/>
            <person name="Tamura T."/>
            <person name="Yamazoe A."/>
            <person name="Yamazaki S."/>
            <person name="Fujita N."/>
        </authorList>
    </citation>
    <scope>NUCLEOTIDE SEQUENCE [LARGE SCALE GENOMIC DNA]</scope>
    <source>
        <strain evidence="1 2">NBRC 100340</strain>
    </source>
</reference>
<protein>
    <submittedName>
        <fullName evidence="1">Uncharacterized protein</fullName>
    </submittedName>
</protein>
<evidence type="ECO:0000313" key="1">
    <source>
        <dbReference type="EMBL" id="GAB96406.1"/>
    </source>
</evidence>
<organism evidence="1 2">
    <name type="scientific">Kineosphaera limosa NBRC 100340</name>
    <dbReference type="NCBI Taxonomy" id="1184609"/>
    <lineage>
        <taxon>Bacteria</taxon>
        <taxon>Bacillati</taxon>
        <taxon>Actinomycetota</taxon>
        <taxon>Actinomycetes</taxon>
        <taxon>Micrococcales</taxon>
        <taxon>Dermatophilaceae</taxon>
        <taxon>Kineosphaera</taxon>
    </lineage>
</organism>
<sequence>MEHDAVTAGTPACTCTSLGSWHELDVRTFAGPTGLRQHIDAPLTVHPDLTGEAQLTGEVDLTGER</sequence>
<evidence type="ECO:0000313" key="2">
    <source>
        <dbReference type="Proteomes" id="UP000008366"/>
    </source>
</evidence>
<accession>K6WRG5</accession>
<dbReference type="Proteomes" id="UP000008366">
    <property type="component" value="Unassembled WGS sequence"/>
</dbReference>
<dbReference type="AlphaFoldDB" id="K6WRG5"/>
<keyword evidence="2" id="KW-1185">Reference proteome</keyword>
<gene>
    <name evidence="1" type="ORF">KILIM_037_00250</name>
</gene>
<name>K6WRG5_9MICO</name>
<dbReference type="STRING" id="1184609.KILIM_037_00250"/>
<comment type="caution">
    <text evidence="1">The sequence shown here is derived from an EMBL/GenBank/DDBJ whole genome shotgun (WGS) entry which is preliminary data.</text>
</comment>
<dbReference type="EMBL" id="BAHD01000037">
    <property type="protein sequence ID" value="GAB96406.1"/>
    <property type="molecule type" value="Genomic_DNA"/>
</dbReference>